<dbReference type="InterPro" id="IPR000086">
    <property type="entry name" value="NUDIX_hydrolase_dom"/>
</dbReference>
<dbReference type="PANTHER" id="PTHR21340">
    <property type="entry name" value="DIADENOSINE 5,5-P1,P4-TETRAPHOSPHATE PYROPHOSPHOHYDROLASE MUTT"/>
    <property type="match status" value="1"/>
</dbReference>
<dbReference type="InterPro" id="IPR020084">
    <property type="entry name" value="NUDIX_hydrolase_CS"/>
</dbReference>
<evidence type="ECO:0000259" key="2">
    <source>
        <dbReference type="PROSITE" id="PS51462"/>
    </source>
</evidence>
<gene>
    <name evidence="3" type="ORF">TSOC_008317</name>
</gene>
<reference evidence="3 4" key="1">
    <citation type="journal article" date="2017" name="Mol. Biol. Evol.">
        <title>The 4-celled Tetrabaena socialis nuclear genome reveals the essential components for genetic control of cell number at the origin of multicellularity in the volvocine lineage.</title>
        <authorList>
            <person name="Featherston J."/>
            <person name="Arakaki Y."/>
            <person name="Hanschen E.R."/>
            <person name="Ferris P.J."/>
            <person name="Michod R.E."/>
            <person name="Olson B.J.S.C."/>
            <person name="Nozaki H."/>
            <person name="Durand P.M."/>
        </authorList>
    </citation>
    <scope>NUCLEOTIDE SEQUENCE [LARGE SCALE GENOMIC DNA]</scope>
    <source>
        <strain evidence="3 4">NIES-571</strain>
    </source>
</reference>
<proteinExistence type="predicted"/>
<evidence type="ECO:0000313" key="4">
    <source>
        <dbReference type="Proteomes" id="UP000236333"/>
    </source>
</evidence>
<organism evidence="3 4">
    <name type="scientific">Tetrabaena socialis</name>
    <dbReference type="NCBI Taxonomy" id="47790"/>
    <lineage>
        <taxon>Eukaryota</taxon>
        <taxon>Viridiplantae</taxon>
        <taxon>Chlorophyta</taxon>
        <taxon>core chlorophytes</taxon>
        <taxon>Chlorophyceae</taxon>
        <taxon>CS clade</taxon>
        <taxon>Chlamydomonadales</taxon>
        <taxon>Tetrabaenaceae</taxon>
        <taxon>Tetrabaena</taxon>
    </lineage>
</organism>
<dbReference type="GO" id="GO:0004081">
    <property type="term" value="F:bis(5'-nucleosyl)-tetraphosphatase (asymmetrical) activity"/>
    <property type="evidence" value="ECO:0007669"/>
    <property type="project" value="TreeGrafter"/>
</dbReference>
<dbReference type="Pfam" id="PF00293">
    <property type="entry name" value="NUDIX"/>
    <property type="match status" value="1"/>
</dbReference>
<dbReference type="PROSITE" id="PS00893">
    <property type="entry name" value="NUDIX_BOX"/>
    <property type="match status" value="1"/>
</dbReference>
<keyword evidence="4" id="KW-1185">Reference proteome</keyword>
<dbReference type="AlphaFoldDB" id="A0A2J7ZYR8"/>
<sequence>MPPFTHGLCVFGDCPGLPAQHLSRFQPLPADLDALRAWLAASPSHLLTAIVAPPACEPRLMTELHRLSRSAFVILVHPHATEAPLMRMQAFQAGARMVTNDADDLGAALGLIASARGEGGCACPWCGLQGLSALELWRHQPLYHIHERDRVHTSCPICSKHTSRLTRHISLHHGAEPGEDERTGVYALAVVRRPTDGKFLLVQASGGRDRSGVHCPRHPSDGSVLHVLQERYREGYWLPGGGVNSGESLRQGAMRESLEEAGSNIVVSAANSAKLSGYWH</sequence>
<evidence type="ECO:0000313" key="3">
    <source>
        <dbReference type="EMBL" id="PNH05415.1"/>
    </source>
</evidence>
<keyword evidence="1" id="KW-0378">Hydrolase</keyword>
<comment type="caution">
    <text evidence="3">The sequence shown here is derived from an EMBL/GenBank/DDBJ whole genome shotgun (WGS) entry which is preliminary data.</text>
</comment>
<dbReference type="Gene3D" id="3.90.79.10">
    <property type="entry name" value="Nucleoside Triphosphate Pyrophosphohydrolase"/>
    <property type="match status" value="1"/>
</dbReference>
<dbReference type="InterPro" id="IPR015797">
    <property type="entry name" value="NUDIX_hydrolase-like_dom_sf"/>
</dbReference>
<dbReference type="InterPro" id="IPR051325">
    <property type="entry name" value="Nudix_hydrolase_domain"/>
</dbReference>
<dbReference type="GO" id="GO:0006754">
    <property type="term" value="P:ATP biosynthetic process"/>
    <property type="evidence" value="ECO:0007669"/>
    <property type="project" value="TreeGrafter"/>
</dbReference>
<dbReference type="EMBL" id="PGGS01000307">
    <property type="protein sequence ID" value="PNH05415.1"/>
    <property type="molecule type" value="Genomic_DNA"/>
</dbReference>
<dbReference type="SUPFAM" id="SSF55811">
    <property type="entry name" value="Nudix"/>
    <property type="match status" value="1"/>
</dbReference>
<name>A0A2J7ZYR8_9CHLO</name>
<dbReference type="Pfam" id="PF05605">
    <property type="entry name" value="zf-Di19"/>
    <property type="match status" value="1"/>
</dbReference>
<protein>
    <recommendedName>
        <fullName evidence="2">Nudix hydrolase domain-containing protein</fullName>
    </recommendedName>
</protein>
<dbReference type="PROSITE" id="PS51462">
    <property type="entry name" value="NUDIX"/>
    <property type="match status" value="1"/>
</dbReference>
<dbReference type="OrthoDB" id="447842at2759"/>
<accession>A0A2J7ZYR8</accession>
<dbReference type="Proteomes" id="UP000236333">
    <property type="component" value="Unassembled WGS sequence"/>
</dbReference>
<feature type="domain" description="Nudix hydrolase" evidence="2">
    <location>
        <begin position="181"/>
        <end position="280"/>
    </location>
</feature>
<dbReference type="PANTHER" id="PTHR21340:SF0">
    <property type="entry name" value="BIS(5'-NUCLEOSYL)-TETRAPHOSPHATASE [ASYMMETRICAL]"/>
    <property type="match status" value="1"/>
</dbReference>
<dbReference type="GO" id="GO:0006167">
    <property type="term" value="P:AMP biosynthetic process"/>
    <property type="evidence" value="ECO:0007669"/>
    <property type="project" value="TreeGrafter"/>
</dbReference>
<dbReference type="Gene3D" id="3.30.160.60">
    <property type="entry name" value="Classic Zinc Finger"/>
    <property type="match status" value="1"/>
</dbReference>
<feature type="non-terminal residue" evidence="3">
    <location>
        <position position="280"/>
    </location>
</feature>
<dbReference type="InterPro" id="IPR008598">
    <property type="entry name" value="Di19_Zn-bd"/>
</dbReference>
<evidence type="ECO:0000256" key="1">
    <source>
        <dbReference type="ARBA" id="ARBA00022801"/>
    </source>
</evidence>